<sequence>MTPTTNVTIVSICISVMFFTYRYISEISKTRKSILIPLLLCCATFCIVQGYPGEDFRYIDRDLASPGAHQLASWLASQLRPKEIIPVEVPIIPYRLPLQGKRNSEVTNAMIGSEETQKMYREGR</sequence>
<keyword evidence="1" id="KW-0812">Transmembrane</keyword>
<organism evidence="2 3">
    <name type="scientific">Psylliodes chrysocephalus</name>
    <dbReference type="NCBI Taxonomy" id="3402493"/>
    <lineage>
        <taxon>Eukaryota</taxon>
        <taxon>Metazoa</taxon>
        <taxon>Ecdysozoa</taxon>
        <taxon>Arthropoda</taxon>
        <taxon>Hexapoda</taxon>
        <taxon>Insecta</taxon>
        <taxon>Pterygota</taxon>
        <taxon>Neoptera</taxon>
        <taxon>Endopterygota</taxon>
        <taxon>Coleoptera</taxon>
        <taxon>Polyphaga</taxon>
        <taxon>Cucujiformia</taxon>
        <taxon>Chrysomeloidea</taxon>
        <taxon>Chrysomelidae</taxon>
        <taxon>Galerucinae</taxon>
        <taxon>Alticini</taxon>
        <taxon>Psylliodes</taxon>
    </lineage>
</organism>
<dbReference type="EMBL" id="OV651825">
    <property type="protein sequence ID" value="CAH1102700.1"/>
    <property type="molecule type" value="Genomic_DNA"/>
</dbReference>
<proteinExistence type="predicted"/>
<protein>
    <submittedName>
        <fullName evidence="2">Uncharacterized protein</fullName>
    </submittedName>
</protein>
<keyword evidence="1" id="KW-0472">Membrane</keyword>
<keyword evidence="1" id="KW-1133">Transmembrane helix</keyword>
<dbReference type="OrthoDB" id="8178425at2759"/>
<feature type="transmembrane region" description="Helical" evidence="1">
    <location>
        <begin position="33"/>
        <end position="51"/>
    </location>
</feature>
<evidence type="ECO:0000313" key="3">
    <source>
        <dbReference type="Proteomes" id="UP001153636"/>
    </source>
</evidence>
<evidence type="ECO:0000313" key="2">
    <source>
        <dbReference type="EMBL" id="CAH1102700.1"/>
    </source>
</evidence>
<dbReference type="Proteomes" id="UP001153636">
    <property type="component" value="Chromosome 13"/>
</dbReference>
<feature type="transmembrane region" description="Helical" evidence="1">
    <location>
        <begin position="6"/>
        <end position="24"/>
    </location>
</feature>
<gene>
    <name evidence="2" type="ORF">PSYICH_LOCUS3628</name>
</gene>
<dbReference type="AlphaFoldDB" id="A0A9P0CMU0"/>
<reference evidence="2" key="1">
    <citation type="submission" date="2022-01" db="EMBL/GenBank/DDBJ databases">
        <authorList>
            <person name="King R."/>
        </authorList>
    </citation>
    <scope>NUCLEOTIDE SEQUENCE</scope>
</reference>
<evidence type="ECO:0000256" key="1">
    <source>
        <dbReference type="SAM" id="Phobius"/>
    </source>
</evidence>
<name>A0A9P0CMU0_9CUCU</name>
<accession>A0A9P0CMU0</accession>
<keyword evidence="3" id="KW-1185">Reference proteome</keyword>